<reference evidence="2" key="1">
    <citation type="journal article" date="2007" name="PLoS Genet.">
        <title>Patterns and implications of gene gain and loss in the evolution of Prochlorococcus.</title>
        <authorList>
            <person name="Kettler G.C."/>
            <person name="Martiny A.C."/>
            <person name="Huang K."/>
            <person name="Zucker J."/>
            <person name="Coleman M.L."/>
            <person name="Rodrigue S."/>
            <person name="Chen F."/>
            <person name="Lapidus A."/>
            <person name="Ferriera S."/>
            <person name="Johnson J."/>
            <person name="Steglich C."/>
            <person name="Church G.M."/>
            <person name="Richardson P."/>
            <person name="Chisholm S.W."/>
        </authorList>
    </citation>
    <scope>NUCLEOTIDE SEQUENCE [LARGE SCALE GENOMIC DNA]</scope>
    <source>
        <strain evidence="2">NATL1A</strain>
    </source>
</reference>
<accession>A2C1T2</accession>
<dbReference type="EMBL" id="CP000553">
    <property type="protein sequence ID" value="ABM75442.1"/>
    <property type="molecule type" value="Genomic_DNA"/>
</dbReference>
<dbReference type="KEGG" id="pme:NATL1_08841"/>
<dbReference type="HOGENOM" id="CLU_1883906_0_0_3"/>
<proteinExistence type="predicted"/>
<organism evidence="1 2">
    <name type="scientific">Prochlorococcus marinus (strain NATL1A)</name>
    <dbReference type="NCBI Taxonomy" id="167555"/>
    <lineage>
        <taxon>Bacteria</taxon>
        <taxon>Bacillati</taxon>
        <taxon>Cyanobacteriota</taxon>
        <taxon>Cyanophyceae</taxon>
        <taxon>Synechococcales</taxon>
        <taxon>Prochlorococcaceae</taxon>
        <taxon>Prochlorococcus</taxon>
    </lineage>
</organism>
<dbReference type="AlphaFoldDB" id="A2C1T2"/>
<dbReference type="Proteomes" id="UP000002592">
    <property type="component" value="Chromosome"/>
</dbReference>
<sequence length="135" mass="15546">MLVSRTKSLKCQFKSMNEQLSIKDLQNYQNLLARQFNEIGRSLVLNNKETWALFLAQKESDIIPRDHLPAVESILLGSPIIPIEEFRDIATEVLKKHKFCTIIRVLHKMTNGNLMPELIHHSLKMTALVLTPEVQ</sequence>
<gene>
    <name evidence="1" type="ordered locus">NATL1_08841</name>
</gene>
<name>A2C1T2_PROM1</name>
<evidence type="ECO:0000313" key="1">
    <source>
        <dbReference type="EMBL" id="ABM75442.1"/>
    </source>
</evidence>
<protein>
    <submittedName>
        <fullName evidence="1">Uncharacterized protein</fullName>
    </submittedName>
</protein>
<evidence type="ECO:0000313" key="2">
    <source>
        <dbReference type="Proteomes" id="UP000002592"/>
    </source>
</evidence>